<dbReference type="SUPFAM" id="SSF57802">
    <property type="entry name" value="Rubredoxin-like"/>
    <property type="match status" value="1"/>
</dbReference>
<evidence type="ECO:0000256" key="2">
    <source>
        <dbReference type="ARBA" id="ARBA00022833"/>
    </source>
</evidence>
<evidence type="ECO:0000313" key="4">
    <source>
        <dbReference type="Proteomes" id="UP000187209"/>
    </source>
</evidence>
<name>A0A1R2AVJ6_9CILI</name>
<dbReference type="GO" id="GO:0006123">
    <property type="term" value="P:mitochondrial electron transport, cytochrome c to oxygen"/>
    <property type="evidence" value="ECO:0007669"/>
    <property type="project" value="InterPro"/>
</dbReference>
<dbReference type="OrthoDB" id="309842at2759"/>
<dbReference type="Gene3D" id="2.60.11.10">
    <property type="entry name" value="Cytochrome c oxidase, subunit Vb"/>
    <property type="match status" value="1"/>
</dbReference>
<evidence type="ECO:0000256" key="1">
    <source>
        <dbReference type="ARBA" id="ARBA00022723"/>
    </source>
</evidence>
<dbReference type="GO" id="GO:0046872">
    <property type="term" value="F:metal ion binding"/>
    <property type="evidence" value="ECO:0007669"/>
    <property type="project" value="UniProtKB-KW"/>
</dbReference>
<organism evidence="3 4">
    <name type="scientific">Stentor coeruleus</name>
    <dbReference type="NCBI Taxonomy" id="5963"/>
    <lineage>
        <taxon>Eukaryota</taxon>
        <taxon>Sar</taxon>
        <taxon>Alveolata</taxon>
        <taxon>Ciliophora</taxon>
        <taxon>Postciliodesmatophora</taxon>
        <taxon>Heterotrichea</taxon>
        <taxon>Heterotrichida</taxon>
        <taxon>Stentoridae</taxon>
        <taxon>Stentor</taxon>
    </lineage>
</organism>
<dbReference type="Pfam" id="PF01215">
    <property type="entry name" value="COX5B"/>
    <property type="match status" value="1"/>
</dbReference>
<keyword evidence="4" id="KW-1185">Reference proteome</keyword>
<keyword evidence="1" id="KW-0479">Metal-binding</keyword>
<dbReference type="AlphaFoldDB" id="A0A1R2AVJ6"/>
<protein>
    <submittedName>
        <fullName evidence="3">Uncharacterized protein</fullName>
    </submittedName>
</protein>
<dbReference type="PROSITE" id="PS51359">
    <property type="entry name" value="COX5B_2"/>
    <property type="match status" value="1"/>
</dbReference>
<dbReference type="InterPro" id="IPR002124">
    <property type="entry name" value="Cyt_c_oxidase_su5b"/>
</dbReference>
<gene>
    <name evidence="3" type="ORF">SteCoe_33966</name>
</gene>
<dbReference type="Proteomes" id="UP000187209">
    <property type="component" value="Unassembled WGS sequence"/>
</dbReference>
<evidence type="ECO:0000313" key="3">
    <source>
        <dbReference type="EMBL" id="OMJ68546.1"/>
    </source>
</evidence>
<comment type="caution">
    <text evidence="3">The sequence shown here is derived from an EMBL/GenBank/DDBJ whole genome shotgun (WGS) entry which is preliminary data.</text>
</comment>
<dbReference type="InterPro" id="IPR036972">
    <property type="entry name" value="Cyt_c_oxidase_su5b_sf"/>
</dbReference>
<dbReference type="GO" id="GO:0045277">
    <property type="term" value="C:respiratory chain complex IV"/>
    <property type="evidence" value="ECO:0007669"/>
    <property type="project" value="InterPro"/>
</dbReference>
<reference evidence="3 4" key="1">
    <citation type="submission" date="2016-11" db="EMBL/GenBank/DDBJ databases">
        <title>The macronuclear genome of Stentor coeruleus: a giant cell with tiny introns.</title>
        <authorList>
            <person name="Slabodnick M."/>
            <person name="Ruby J.G."/>
            <person name="Reiff S.B."/>
            <person name="Swart E.C."/>
            <person name="Gosai S."/>
            <person name="Prabakaran S."/>
            <person name="Witkowska E."/>
            <person name="Larue G.E."/>
            <person name="Fisher S."/>
            <person name="Freeman R.M."/>
            <person name="Gunawardena J."/>
            <person name="Chu W."/>
            <person name="Stover N.A."/>
            <person name="Gregory B.D."/>
            <person name="Nowacki M."/>
            <person name="Derisi J."/>
            <person name="Roy S.W."/>
            <person name="Marshall W.F."/>
            <person name="Sood P."/>
        </authorList>
    </citation>
    <scope>NUCLEOTIDE SEQUENCE [LARGE SCALE GENOMIC DNA]</scope>
    <source>
        <strain evidence="3">WM001</strain>
    </source>
</reference>
<accession>A0A1R2AVJ6</accession>
<dbReference type="PANTHER" id="PTHR10122:SF0">
    <property type="entry name" value="CYTOCHROME C OXIDASE SUBUNIT 5B, ISOFORM A-RELATED"/>
    <property type="match status" value="1"/>
</dbReference>
<keyword evidence="2" id="KW-0862">Zinc</keyword>
<dbReference type="PANTHER" id="PTHR10122">
    <property type="entry name" value="CYTOCHROME C OXIDASE SUBUNIT 5B, MITOCHONDRIAL"/>
    <property type="match status" value="1"/>
</dbReference>
<dbReference type="GO" id="GO:0005740">
    <property type="term" value="C:mitochondrial envelope"/>
    <property type="evidence" value="ECO:0007669"/>
    <property type="project" value="InterPro"/>
</dbReference>
<sequence>MFRGVQRALQHLNRTGLIYQPCRGIFGLKNIFTHLKHEWDHAMEPGEARHNMHTMEMTETELFDEDAHEVQAMVTNNTFDLDIMMGDTNPQRNFGTIDNPVLMFSANVGWRYVMCTGLNDEDEGFSHIGVWFILREGPIHRCSHCGQCFKLVNLKDEISDENDYYMEHYMPILEEEMGDDDDLVTRWTFHKFAEQYPALMPMQNSNSAYILVNADDHDRILTDPAYRMQKLQEGHYTLHNMHQALYEIEERILWQRGGYYPPVTYTKADYEDLLTSELGIRKLERIFEKVQRFQKRAIIEPVGHAEREARMKERADKRAQGHTYYINTDEMEQRYKDYYESEYDSEDELIEQQADYEELFASGLFDFKNYEFVEEGTDMTVPAVESVFEKKLFRFKHRKWNEDPSTHFIRENRMINRYLDRLKKRDPMVEIDAREINTKDPQFAAKLSKYQEYILDEAVQQYKDYYESDTEDIHDFDHITPEEKQEFSAIFKDYAMPLGDNKAVITVASREYNPNISVIQNLKEHYSDLRNRVMPELRKQIENASSQETVITNAKDFQLASGVYKEKMIEGLEQLFVQHQREAEELAESPKYKE</sequence>
<dbReference type="EMBL" id="MPUH01001313">
    <property type="protein sequence ID" value="OMJ68546.1"/>
    <property type="molecule type" value="Genomic_DNA"/>
</dbReference>
<proteinExistence type="predicted"/>